<dbReference type="InterPro" id="IPR053152">
    <property type="entry name" value="Hydrolase_YcaC-like"/>
</dbReference>
<proteinExistence type="predicted"/>
<keyword evidence="2" id="KW-0378">Hydrolase</keyword>
<dbReference type="SUPFAM" id="SSF52499">
    <property type="entry name" value="Isochorismatase-like hydrolases"/>
    <property type="match status" value="1"/>
</dbReference>
<dbReference type="AlphaFoldDB" id="A0A250VT76"/>
<keyword evidence="3" id="KW-1185">Reference proteome</keyword>
<dbReference type="RefSeq" id="WP_067383235.1">
    <property type="nucleotide sequence ID" value="NZ_KQ948480.1"/>
</dbReference>
<protein>
    <submittedName>
        <fullName evidence="2">Hydrolase</fullName>
        <ecNumber evidence="2">3.3.2.1</ecNumber>
    </submittedName>
</protein>
<evidence type="ECO:0000259" key="1">
    <source>
        <dbReference type="Pfam" id="PF00857"/>
    </source>
</evidence>
<dbReference type="GO" id="GO:0008908">
    <property type="term" value="F:isochorismatase activity"/>
    <property type="evidence" value="ECO:0007669"/>
    <property type="project" value="UniProtKB-EC"/>
</dbReference>
<dbReference type="InterPro" id="IPR000868">
    <property type="entry name" value="Isochorismatase-like_dom"/>
</dbReference>
<evidence type="ECO:0000313" key="2">
    <source>
        <dbReference type="EMBL" id="GAX57407.1"/>
    </source>
</evidence>
<dbReference type="PANTHER" id="PTHR43559">
    <property type="entry name" value="HYDROLASE YCAC-RELATED"/>
    <property type="match status" value="1"/>
</dbReference>
<feature type="domain" description="Isochorismatase-like" evidence="1">
    <location>
        <begin position="4"/>
        <end position="98"/>
    </location>
</feature>
<comment type="caution">
    <text evidence="2">The sequence shown here is derived from an EMBL/GenBank/DDBJ whole genome shotgun (WGS) entry which is preliminary data.</text>
</comment>
<dbReference type="EMBL" id="BDQI01000035">
    <property type="protein sequence ID" value="GAX57407.1"/>
    <property type="molecule type" value="Genomic_DNA"/>
</dbReference>
<dbReference type="STRING" id="1963.AQJ27_45410"/>
<dbReference type="Proteomes" id="UP000217446">
    <property type="component" value="Unassembled WGS sequence"/>
</dbReference>
<name>A0A250VT76_STROL</name>
<gene>
    <name evidence="2" type="ORF">SO3561_08977</name>
</gene>
<dbReference type="EC" id="3.3.2.1" evidence="2"/>
<sequence>MTLCSFETSSGPLTPEITRTLPDTEIIDRLHINAWRNGTLRAAVEAIGRRPLLMAGLWTEVRLTFPALSATQAGYEVFAVVDASAGSSTAAHEAAIVRRCHGHRPRPHGRLGTGRQSCECGIQQQGA</sequence>
<dbReference type="Gene3D" id="3.40.50.850">
    <property type="entry name" value="Isochorismatase-like"/>
    <property type="match status" value="1"/>
</dbReference>
<reference evidence="3" key="1">
    <citation type="submission" date="2017-05" db="EMBL/GenBank/DDBJ databases">
        <title>Streptomyces olivochromogenes NBRC 3561 whole genome shotgun sequence.</title>
        <authorList>
            <person name="Dohra H."/>
            <person name="Kodani S."/>
        </authorList>
    </citation>
    <scope>NUCLEOTIDE SEQUENCE [LARGE SCALE GENOMIC DNA]</scope>
    <source>
        <strain evidence="3">NBRC 3561</strain>
    </source>
</reference>
<accession>A0A250VT76</accession>
<evidence type="ECO:0000313" key="3">
    <source>
        <dbReference type="Proteomes" id="UP000217446"/>
    </source>
</evidence>
<dbReference type="PANTHER" id="PTHR43559:SF1">
    <property type="entry name" value="HYDROLASE"/>
    <property type="match status" value="1"/>
</dbReference>
<organism evidence="2 3">
    <name type="scientific">Streptomyces olivochromogenes</name>
    <dbReference type="NCBI Taxonomy" id="1963"/>
    <lineage>
        <taxon>Bacteria</taxon>
        <taxon>Bacillati</taxon>
        <taxon>Actinomycetota</taxon>
        <taxon>Actinomycetes</taxon>
        <taxon>Kitasatosporales</taxon>
        <taxon>Streptomycetaceae</taxon>
        <taxon>Streptomyces</taxon>
    </lineage>
</organism>
<dbReference type="Pfam" id="PF00857">
    <property type="entry name" value="Isochorismatase"/>
    <property type="match status" value="1"/>
</dbReference>
<dbReference type="InterPro" id="IPR036380">
    <property type="entry name" value="Isochorismatase-like_sf"/>
</dbReference>